<sequence length="426" mass="43001">MLFLAALLPLLAATATSARSIHSERVVAPSQSTSTSTSTSSGHIEDRGLLDGLLGGLGQTVGNLGGTLGGVVGGLGNTLGGSLGGTVAGVGGALGGTVTTLGGTVVEVSKLNLDVLVNTCVRLGTSTHINEVGSVAGGLVGQGAGITLNAGACVCVDAATSASLAGVSANVGVYATGGLYFNGSAAADIASSTQPGLLGLQAGVYNFDAVETCISAQLSLSNSHHDLQGPGGSCCARACNTGYVLTGGTTCCLPGSTLDSQGNCLIIPTCDSQTEILCNNKCYPKSSYTCPSGLPIMIQSKRSPENCPIGLEKCSIGSSLTSSPLQFECVNTKSDIESCGGCMYSSSLNESKKQGTDCTSLAGTNGVSCLNGSCKIQTCIKGFKLSNNGTSCEEEVIEPQQQDLLYRRTHRIDQSKLKHQARLYKS</sequence>
<reference evidence="4 5" key="1">
    <citation type="submission" date="2024-01" db="EMBL/GenBank/DDBJ databases">
        <title>Comparative genomics of Cryptococcus and Kwoniella reveals pathogenesis evolution and contrasting modes of karyotype evolution via chromosome fusion or intercentromeric recombination.</title>
        <authorList>
            <person name="Coelho M.A."/>
            <person name="David-Palma M."/>
            <person name="Shea T."/>
            <person name="Bowers K."/>
            <person name="McGinley-Smith S."/>
            <person name="Mohammad A.W."/>
            <person name="Gnirke A."/>
            <person name="Yurkov A.M."/>
            <person name="Nowrousian M."/>
            <person name="Sun S."/>
            <person name="Cuomo C.A."/>
            <person name="Heitman J."/>
        </authorList>
    </citation>
    <scope>NUCLEOTIDE SEQUENCE [LARGE SCALE GENOMIC DNA]</scope>
    <source>
        <strain evidence="4 5">CBS 6074</strain>
    </source>
</reference>
<evidence type="ECO:0000313" key="4">
    <source>
        <dbReference type="EMBL" id="WWC86265.1"/>
    </source>
</evidence>
<protein>
    <recommendedName>
        <fullName evidence="3">Protein CPL1-like domain-containing protein</fullName>
    </recommendedName>
</protein>
<accession>A0AAX4JNY9</accession>
<dbReference type="EMBL" id="CP144098">
    <property type="protein sequence ID" value="WWC86265.1"/>
    <property type="molecule type" value="Genomic_DNA"/>
</dbReference>
<proteinExistence type="predicted"/>
<evidence type="ECO:0000256" key="1">
    <source>
        <dbReference type="SAM" id="MobiDB-lite"/>
    </source>
</evidence>
<dbReference type="PANTHER" id="PTHR35192:SF2">
    <property type="entry name" value="APPLE DOMAIN-CONTAINING PROTEIN"/>
    <property type="match status" value="1"/>
</dbReference>
<dbReference type="Pfam" id="PF21671">
    <property type="entry name" value="CPL1-like"/>
    <property type="match status" value="1"/>
</dbReference>
<dbReference type="InterPro" id="IPR038955">
    <property type="entry name" value="PriA/CPL1_fungi"/>
</dbReference>
<dbReference type="AlphaFoldDB" id="A0AAX4JNY9"/>
<dbReference type="PANTHER" id="PTHR35192">
    <property type="entry name" value="PROTEIN, PUTATIVE-RELATED"/>
    <property type="match status" value="1"/>
</dbReference>
<name>A0AAX4JNY9_9TREE</name>
<feature type="signal peptide" evidence="2">
    <location>
        <begin position="1"/>
        <end position="18"/>
    </location>
</feature>
<keyword evidence="5" id="KW-1185">Reference proteome</keyword>
<organism evidence="4 5">
    <name type="scientific">Kwoniella dendrophila CBS 6074</name>
    <dbReference type="NCBI Taxonomy" id="1295534"/>
    <lineage>
        <taxon>Eukaryota</taxon>
        <taxon>Fungi</taxon>
        <taxon>Dikarya</taxon>
        <taxon>Basidiomycota</taxon>
        <taxon>Agaricomycotina</taxon>
        <taxon>Tremellomycetes</taxon>
        <taxon>Tremellales</taxon>
        <taxon>Cryptococcaceae</taxon>
        <taxon>Kwoniella</taxon>
    </lineage>
</organism>
<feature type="chain" id="PRO_5043376983" description="Protein CPL1-like domain-containing protein" evidence="2">
    <location>
        <begin position="19"/>
        <end position="426"/>
    </location>
</feature>
<dbReference type="Proteomes" id="UP001355207">
    <property type="component" value="Chromosome 1"/>
</dbReference>
<dbReference type="InterPro" id="IPR048661">
    <property type="entry name" value="CPL1-like"/>
</dbReference>
<dbReference type="GeneID" id="91091810"/>
<evidence type="ECO:0000259" key="3">
    <source>
        <dbReference type="Pfam" id="PF21671"/>
    </source>
</evidence>
<dbReference type="RefSeq" id="XP_066073028.1">
    <property type="nucleotide sequence ID" value="XM_066216931.1"/>
</dbReference>
<gene>
    <name evidence="4" type="ORF">L201_001138</name>
</gene>
<feature type="region of interest" description="Disordered" evidence="1">
    <location>
        <begin position="23"/>
        <end position="44"/>
    </location>
</feature>
<feature type="compositionally biased region" description="Low complexity" evidence="1">
    <location>
        <begin position="30"/>
        <end position="41"/>
    </location>
</feature>
<evidence type="ECO:0000313" key="5">
    <source>
        <dbReference type="Proteomes" id="UP001355207"/>
    </source>
</evidence>
<keyword evidence="2" id="KW-0732">Signal</keyword>
<evidence type="ECO:0000256" key="2">
    <source>
        <dbReference type="SAM" id="SignalP"/>
    </source>
</evidence>
<feature type="domain" description="Protein CPL1-like" evidence="3">
    <location>
        <begin position="327"/>
        <end position="392"/>
    </location>
</feature>